<dbReference type="AlphaFoldDB" id="A0A7J8L9N1"/>
<dbReference type="EMBL" id="JABEZX010000001">
    <property type="protein sequence ID" value="MBA0549150.1"/>
    <property type="molecule type" value="Genomic_DNA"/>
</dbReference>
<reference evidence="1 2" key="1">
    <citation type="journal article" date="2019" name="Genome Biol. Evol.">
        <title>Insights into the evolution of the New World diploid cottons (Gossypium, subgenus Houzingenia) based on genome sequencing.</title>
        <authorList>
            <person name="Grover C.E."/>
            <person name="Arick M.A. 2nd"/>
            <person name="Thrash A."/>
            <person name="Conover J.L."/>
            <person name="Sanders W.S."/>
            <person name="Peterson D.G."/>
            <person name="Frelichowski J.E."/>
            <person name="Scheffler J.A."/>
            <person name="Scheffler B.E."/>
            <person name="Wendel J.F."/>
        </authorList>
    </citation>
    <scope>NUCLEOTIDE SEQUENCE [LARGE SCALE GENOMIC DNA]</scope>
    <source>
        <strain evidence="1">157</strain>
        <tissue evidence="1">Leaf</tissue>
    </source>
</reference>
<dbReference type="Proteomes" id="UP000593572">
    <property type="component" value="Unassembled WGS sequence"/>
</dbReference>
<proteinExistence type="predicted"/>
<evidence type="ECO:0000313" key="1">
    <source>
        <dbReference type="EMBL" id="MBA0549150.1"/>
    </source>
</evidence>
<organism evidence="1 2">
    <name type="scientific">Gossypium lobatum</name>
    <dbReference type="NCBI Taxonomy" id="34289"/>
    <lineage>
        <taxon>Eukaryota</taxon>
        <taxon>Viridiplantae</taxon>
        <taxon>Streptophyta</taxon>
        <taxon>Embryophyta</taxon>
        <taxon>Tracheophyta</taxon>
        <taxon>Spermatophyta</taxon>
        <taxon>Magnoliopsida</taxon>
        <taxon>eudicotyledons</taxon>
        <taxon>Gunneridae</taxon>
        <taxon>Pentapetalae</taxon>
        <taxon>rosids</taxon>
        <taxon>malvids</taxon>
        <taxon>Malvales</taxon>
        <taxon>Malvaceae</taxon>
        <taxon>Malvoideae</taxon>
        <taxon>Gossypium</taxon>
    </lineage>
</organism>
<gene>
    <name evidence="1" type="ORF">Golob_020203</name>
</gene>
<accession>A0A7J8L9N1</accession>
<keyword evidence="2" id="KW-1185">Reference proteome</keyword>
<comment type="caution">
    <text evidence="1">The sequence shown here is derived from an EMBL/GenBank/DDBJ whole genome shotgun (WGS) entry which is preliminary data.</text>
</comment>
<name>A0A7J8L9N1_9ROSI</name>
<sequence length="99" mass="11570">MRDVLMDVSPTAIETFHKTPHYESNFYDTLNEDEMDYDEIIEFLIDGRDLVQHEAMHNSHTSENSYPRMITKMCKRASVEIELDELTCPPKGIINDAIY</sequence>
<protein>
    <submittedName>
        <fullName evidence="1">Uncharacterized protein</fullName>
    </submittedName>
</protein>
<evidence type="ECO:0000313" key="2">
    <source>
        <dbReference type="Proteomes" id="UP000593572"/>
    </source>
</evidence>